<reference evidence="6 7" key="1">
    <citation type="submission" date="2019-02" db="EMBL/GenBank/DDBJ databases">
        <title>Genome sequencing of the rare red list fungi Bondarzewia mesenterica.</title>
        <authorList>
            <person name="Buettner E."/>
            <person name="Kellner H."/>
        </authorList>
    </citation>
    <scope>NUCLEOTIDE SEQUENCE [LARGE SCALE GENOMIC DNA]</scope>
    <source>
        <strain evidence="6 7">DSM 108281</strain>
    </source>
</reference>
<protein>
    <submittedName>
        <fullName evidence="6">Uncharacterized protein</fullName>
    </submittedName>
</protein>
<dbReference type="InterPro" id="IPR039773">
    <property type="entry name" value="BAG_chaperone_regulator"/>
</dbReference>
<sequence length="391" mass="43494">MPGLNSLHGKGGNFRVQFLISNDPDVFFCKSSPASRLPPATPRQVNESAYGDGELKVHASRADAPRQPRAEERTPLSERDPREVKFASYLASSSLRIFMCSPPPTRWPSFQLPTTYVDPPAQPPPLTRLSKLAFLSPLYSSLLLLLLILRLIYARLRRLITRSHHKSHMFIQVKWGRERLHFPLPAPDIKLGAFRATLADYTQLPPNAFKLIHAGAVMKDDNAPISAYSIRANSTILLLDSTQQPATSSHHDTSIAPKSTSTLAAREPKTEANTISQIRAELDSIQQTLEPGVDALLRELNPSSQQPLPLPQDQDQQVHVASDPTALQDSEALDREHRRLGELLLQALLRLDAIGFEGGWDAARKERKGAVKIVQNLLDRLDGGWHARTWA</sequence>
<evidence type="ECO:0000313" key="6">
    <source>
        <dbReference type="EMBL" id="THH16237.1"/>
    </source>
</evidence>
<dbReference type="InterPro" id="IPR000626">
    <property type="entry name" value="Ubiquitin-like_dom"/>
</dbReference>
<feature type="compositionally biased region" description="Basic and acidic residues" evidence="2">
    <location>
        <begin position="53"/>
        <end position="80"/>
    </location>
</feature>
<keyword evidence="3" id="KW-0472">Membrane</keyword>
<evidence type="ECO:0000256" key="1">
    <source>
        <dbReference type="ARBA" id="ARBA00023186"/>
    </source>
</evidence>
<feature type="transmembrane region" description="Helical" evidence="3">
    <location>
        <begin position="132"/>
        <end position="153"/>
    </location>
</feature>
<feature type="compositionally biased region" description="Low complexity" evidence="2">
    <location>
        <begin position="302"/>
        <end position="317"/>
    </location>
</feature>
<evidence type="ECO:0000256" key="3">
    <source>
        <dbReference type="SAM" id="Phobius"/>
    </source>
</evidence>
<feature type="region of interest" description="Disordered" evidence="2">
    <location>
        <begin position="302"/>
        <end position="325"/>
    </location>
</feature>
<dbReference type="GO" id="GO:0051087">
    <property type="term" value="F:protein-folding chaperone binding"/>
    <property type="evidence" value="ECO:0007669"/>
    <property type="project" value="InterPro"/>
</dbReference>
<proteinExistence type="predicted"/>
<organism evidence="6 7">
    <name type="scientific">Bondarzewia mesenterica</name>
    <dbReference type="NCBI Taxonomy" id="1095465"/>
    <lineage>
        <taxon>Eukaryota</taxon>
        <taxon>Fungi</taxon>
        <taxon>Dikarya</taxon>
        <taxon>Basidiomycota</taxon>
        <taxon>Agaricomycotina</taxon>
        <taxon>Agaricomycetes</taxon>
        <taxon>Russulales</taxon>
        <taxon>Bondarzewiaceae</taxon>
        <taxon>Bondarzewia</taxon>
    </lineage>
</organism>
<dbReference type="GO" id="GO:0016020">
    <property type="term" value="C:membrane"/>
    <property type="evidence" value="ECO:0007669"/>
    <property type="project" value="TreeGrafter"/>
</dbReference>
<dbReference type="PROSITE" id="PS50053">
    <property type="entry name" value="UBIQUITIN_2"/>
    <property type="match status" value="1"/>
</dbReference>
<evidence type="ECO:0000259" key="5">
    <source>
        <dbReference type="PROSITE" id="PS51035"/>
    </source>
</evidence>
<feature type="domain" description="Ubiquitin-like" evidence="4">
    <location>
        <begin position="194"/>
        <end position="239"/>
    </location>
</feature>
<feature type="region of interest" description="Disordered" evidence="2">
    <location>
        <begin position="31"/>
        <end position="80"/>
    </location>
</feature>
<dbReference type="PANTHER" id="PTHR12329">
    <property type="entry name" value="BCL2-ASSOCIATED ATHANOGENE"/>
    <property type="match status" value="1"/>
</dbReference>
<keyword evidence="7" id="KW-1185">Reference proteome</keyword>
<dbReference type="Gene3D" id="1.20.58.120">
    <property type="entry name" value="BAG domain"/>
    <property type="match status" value="1"/>
</dbReference>
<dbReference type="SUPFAM" id="SSF63491">
    <property type="entry name" value="BAG domain"/>
    <property type="match status" value="1"/>
</dbReference>
<evidence type="ECO:0000313" key="7">
    <source>
        <dbReference type="Proteomes" id="UP000310158"/>
    </source>
</evidence>
<dbReference type="CDD" id="cd17039">
    <property type="entry name" value="Ubl_ubiquitin_like"/>
    <property type="match status" value="1"/>
</dbReference>
<dbReference type="PANTHER" id="PTHR12329:SF16">
    <property type="entry name" value="BAG FAMILY MOLECULAR CHAPERONE REGULATOR 1"/>
    <property type="match status" value="1"/>
</dbReference>
<dbReference type="GO" id="GO:0050821">
    <property type="term" value="P:protein stabilization"/>
    <property type="evidence" value="ECO:0007669"/>
    <property type="project" value="TreeGrafter"/>
</dbReference>
<evidence type="ECO:0000259" key="4">
    <source>
        <dbReference type="PROSITE" id="PS50053"/>
    </source>
</evidence>
<dbReference type="InterPro" id="IPR029071">
    <property type="entry name" value="Ubiquitin-like_domsf"/>
</dbReference>
<dbReference type="Pfam" id="PF02179">
    <property type="entry name" value="BAG"/>
    <property type="match status" value="1"/>
</dbReference>
<dbReference type="OrthoDB" id="417450at2759"/>
<dbReference type="AlphaFoldDB" id="A0A4S4LVV6"/>
<dbReference type="EMBL" id="SGPL01000167">
    <property type="protein sequence ID" value="THH16237.1"/>
    <property type="molecule type" value="Genomic_DNA"/>
</dbReference>
<gene>
    <name evidence="6" type="ORF">EW146_g4368</name>
</gene>
<dbReference type="Proteomes" id="UP000310158">
    <property type="component" value="Unassembled WGS sequence"/>
</dbReference>
<dbReference type="GO" id="GO:0005829">
    <property type="term" value="C:cytosol"/>
    <property type="evidence" value="ECO:0007669"/>
    <property type="project" value="TreeGrafter"/>
</dbReference>
<dbReference type="Gene3D" id="3.10.20.90">
    <property type="entry name" value="Phosphatidylinositol 3-kinase Catalytic Subunit, Chain A, domain 1"/>
    <property type="match status" value="1"/>
</dbReference>
<name>A0A4S4LVV6_9AGAM</name>
<feature type="region of interest" description="Disordered" evidence="2">
    <location>
        <begin position="241"/>
        <end position="272"/>
    </location>
</feature>
<comment type="caution">
    <text evidence="6">The sequence shown here is derived from an EMBL/GenBank/DDBJ whole genome shotgun (WGS) entry which is preliminary data.</text>
</comment>
<dbReference type="GO" id="GO:0005634">
    <property type="term" value="C:nucleus"/>
    <property type="evidence" value="ECO:0007669"/>
    <property type="project" value="TreeGrafter"/>
</dbReference>
<feature type="domain" description="BAG" evidence="5">
    <location>
        <begin position="329"/>
        <end position="385"/>
    </location>
</feature>
<dbReference type="InterPro" id="IPR036533">
    <property type="entry name" value="BAG_dom_sf"/>
</dbReference>
<keyword evidence="1" id="KW-0143">Chaperone</keyword>
<accession>A0A4S4LVV6</accession>
<evidence type="ECO:0000256" key="2">
    <source>
        <dbReference type="SAM" id="MobiDB-lite"/>
    </source>
</evidence>
<keyword evidence="3" id="KW-0812">Transmembrane</keyword>
<dbReference type="PROSITE" id="PS51035">
    <property type="entry name" value="BAG"/>
    <property type="match status" value="1"/>
</dbReference>
<dbReference type="GO" id="GO:0000774">
    <property type="term" value="F:adenyl-nucleotide exchange factor activity"/>
    <property type="evidence" value="ECO:0007669"/>
    <property type="project" value="TreeGrafter"/>
</dbReference>
<dbReference type="InterPro" id="IPR003103">
    <property type="entry name" value="BAG_domain"/>
</dbReference>
<keyword evidence="3" id="KW-1133">Transmembrane helix</keyword>
<dbReference type="SUPFAM" id="SSF54236">
    <property type="entry name" value="Ubiquitin-like"/>
    <property type="match status" value="1"/>
</dbReference>